<evidence type="ECO:0000313" key="2">
    <source>
        <dbReference type="Proteomes" id="UP001205337"/>
    </source>
</evidence>
<organism evidence="1 2">
    <name type="scientific">Protaetiibacter mangrovi</name>
    <dbReference type="NCBI Taxonomy" id="2970926"/>
    <lineage>
        <taxon>Bacteria</taxon>
        <taxon>Bacillati</taxon>
        <taxon>Actinomycetota</taxon>
        <taxon>Actinomycetes</taxon>
        <taxon>Micrococcales</taxon>
        <taxon>Microbacteriaceae</taxon>
        <taxon>Protaetiibacter</taxon>
    </lineage>
</organism>
<sequence length="181" mass="19974">MTDWVDPLVFDTGPMRHFALQGWLGVLKFLAGDRTVVVPESVEVELRMQAHERPALHAVLDADWIHVDRSADVDVLVAFSRYEGRLAVGETNRGECGVLALGAVRGFELVIDDSVPRQIAIDEGLRVTATLPLLCQAIRAEQLTVQVVESIADDLLSGKYYLPFQAGGFRAWALEQGLVDY</sequence>
<comment type="caution">
    <text evidence="1">The sequence shown here is derived from an EMBL/GenBank/DDBJ whole genome shotgun (WGS) entry which is preliminary data.</text>
</comment>
<dbReference type="InterPro" id="IPR021799">
    <property type="entry name" value="PIN-like_prokaryotic"/>
</dbReference>
<keyword evidence="2" id="KW-1185">Reference proteome</keyword>
<accession>A0ABT1ZDR4</accession>
<dbReference type="PANTHER" id="PTHR39550">
    <property type="entry name" value="SLL0658 PROTEIN"/>
    <property type="match status" value="1"/>
</dbReference>
<dbReference type="Pfam" id="PF11848">
    <property type="entry name" value="DUF3368"/>
    <property type="match status" value="1"/>
</dbReference>
<name>A0ABT1ZDR4_9MICO</name>
<evidence type="ECO:0000313" key="1">
    <source>
        <dbReference type="EMBL" id="MCS0498833.1"/>
    </source>
</evidence>
<dbReference type="PANTHER" id="PTHR39550:SF1">
    <property type="entry name" value="SLL0658 PROTEIN"/>
    <property type="match status" value="1"/>
</dbReference>
<dbReference type="EMBL" id="JANTHX010000004">
    <property type="protein sequence ID" value="MCS0498833.1"/>
    <property type="molecule type" value="Genomic_DNA"/>
</dbReference>
<proteinExistence type="predicted"/>
<reference evidence="1 2" key="1">
    <citation type="submission" date="2022-08" db="EMBL/GenBank/DDBJ databases">
        <authorList>
            <person name="Li F."/>
        </authorList>
    </citation>
    <scope>NUCLEOTIDE SEQUENCE [LARGE SCALE GENOMIC DNA]</scope>
    <source>
        <strain evidence="1 2">10F1B-8-1</strain>
    </source>
</reference>
<dbReference type="Proteomes" id="UP001205337">
    <property type="component" value="Unassembled WGS sequence"/>
</dbReference>
<gene>
    <name evidence="1" type="ORF">NUH29_04625</name>
</gene>
<dbReference type="RefSeq" id="WP_258797836.1">
    <property type="nucleotide sequence ID" value="NZ_JANTHX010000004.1"/>
</dbReference>
<protein>
    <submittedName>
        <fullName evidence="1">Nucleotide-binding protein</fullName>
    </submittedName>
</protein>